<dbReference type="PRINTS" id="PR00377">
    <property type="entry name" value="IMPHPHTASES"/>
</dbReference>
<dbReference type="InterPro" id="IPR050725">
    <property type="entry name" value="CysQ/Inositol_MonoPase"/>
</dbReference>
<reference evidence="1 2" key="1">
    <citation type="submission" date="2021-03" db="EMBL/GenBank/DDBJ databases">
        <authorList>
            <person name="Lee D.-H."/>
        </authorList>
    </citation>
    <scope>NUCLEOTIDE SEQUENCE [LARGE SCALE GENOMIC DNA]</scope>
    <source>
        <strain evidence="1 2">MMS20-R2-23</strain>
    </source>
</reference>
<gene>
    <name evidence="1" type="ORF">JQN83_26840</name>
</gene>
<dbReference type="Gene3D" id="3.40.190.80">
    <property type="match status" value="1"/>
</dbReference>
<name>A0ABS3VFP5_9ACTN</name>
<sequence>MNDANRLPELAGKTAEVVDTLMLEIRPKLMQAAFSGKVGESENLRHSDNFLSVHDMWMHERYRELMSRHLDSFVYASEEDEPQVIGSEEDPDLCVLVDPLDTSELAVRGLLGYTHVMIYSRALARPIVSVVGDIYHHVRLYVAARHEDGKDWAYAFTADGQSRPLRQRPHKRLSESLLTNFLMKPGERLVPLASQERLMSALDEPDKHGKSRGRIGVDFGSVSLCHVAAGFTEGVLEFAKGFAIWDLAPGHYILHAAGGAVIDLDGQPVSLDYHLQSLPDIAKAMDRRQQFIAAGSYELAHEVLRHLDTHPRR</sequence>
<dbReference type="PANTHER" id="PTHR43028:SF5">
    <property type="entry name" value="3'(2'),5'-BISPHOSPHATE NUCLEOTIDASE 1"/>
    <property type="match status" value="1"/>
</dbReference>
<accession>A0ABS3VFP5</accession>
<organism evidence="1 2">
    <name type="scientific">Micromonospora antibiotica</name>
    <dbReference type="NCBI Taxonomy" id="2807623"/>
    <lineage>
        <taxon>Bacteria</taxon>
        <taxon>Bacillati</taxon>
        <taxon>Actinomycetota</taxon>
        <taxon>Actinomycetes</taxon>
        <taxon>Micromonosporales</taxon>
        <taxon>Micromonosporaceae</taxon>
        <taxon>Micromonospora</taxon>
    </lineage>
</organism>
<dbReference type="Gene3D" id="3.30.540.10">
    <property type="entry name" value="Fructose-1,6-Bisphosphatase, subunit A, domain 1"/>
    <property type="match status" value="1"/>
</dbReference>
<protein>
    <recommendedName>
        <fullName evidence="3">Myo-inositol-1(Or 4)-monophosphatase</fullName>
    </recommendedName>
</protein>
<dbReference type="EMBL" id="JAGFWR010000024">
    <property type="protein sequence ID" value="MBO4164402.1"/>
    <property type="molecule type" value="Genomic_DNA"/>
</dbReference>
<evidence type="ECO:0000313" key="2">
    <source>
        <dbReference type="Proteomes" id="UP000671399"/>
    </source>
</evidence>
<dbReference type="Proteomes" id="UP000671399">
    <property type="component" value="Unassembled WGS sequence"/>
</dbReference>
<evidence type="ECO:0000313" key="1">
    <source>
        <dbReference type="EMBL" id="MBO4164402.1"/>
    </source>
</evidence>
<dbReference type="SUPFAM" id="SSF56655">
    <property type="entry name" value="Carbohydrate phosphatase"/>
    <property type="match status" value="1"/>
</dbReference>
<keyword evidence="2" id="KW-1185">Reference proteome</keyword>
<proteinExistence type="predicted"/>
<dbReference type="RefSeq" id="WP_208569943.1">
    <property type="nucleotide sequence ID" value="NZ_JAGFWR010000024.1"/>
</dbReference>
<dbReference type="Pfam" id="PF00459">
    <property type="entry name" value="Inositol_P"/>
    <property type="match status" value="1"/>
</dbReference>
<evidence type="ECO:0008006" key="3">
    <source>
        <dbReference type="Google" id="ProtNLM"/>
    </source>
</evidence>
<comment type="caution">
    <text evidence="1">The sequence shown here is derived from an EMBL/GenBank/DDBJ whole genome shotgun (WGS) entry which is preliminary data.</text>
</comment>
<dbReference type="PANTHER" id="PTHR43028">
    <property type="entry name" value="3'(2'),5'-BISPHOSPHATE NUCLEOTIDASE 1"/>
    <property type="match status" value="1"/>
</dbReference>
<dbReference type="InterPro" id="IPR000760">
    <property type="entry name" value="Inositol_monophosphatase-like"/>
</dbReference>